<dbReference type="GO" id="GO:0005524">
    <property type="term" value="F:ATP binding"/>
    <property type="evidence" value="ECO:0007669"/>
    <property type="project" value="UniProtKB-KW"/>
</dbReference>
<reference evidence="9" key="1">
    <citation type="submission" date="2020-11" db="EMBL/GenBank/DDBJ databases">
        <authorList>
            <person name="Tran Van P."/>
        </authorList>
    </citation>
    <scope>NUCLEOTIDE SEQUENCE</scope>
</reference>
<keyword evidence="5" id="KW-0131">Cell cycle</keyword>
<name>A0A7R8WI82_9CRUS</name>
<dbReference type="Pfam" id="PF08245">
    <property type="entry name" value="Mur_ligase_M"/>
    <property type="match status" value="1"/>
</dbReference>
<dbReference type="PANTHER" id="PTHR43024:SF1">
    <property type="entry name" value="UDP-N-ACETYLMURAMOYL-TRIPEPTIDE--D-ALANYL-D-ALANINE LIGASE"/>
    <property type="match status" value="1"/>
</dbReference>
<dbReference type="Gene3D" id="3.90.190.20">
    <property type="entry name" value="Mur ligase, C-terminal domain"/>
    <property type="match status" value="1"/>
</dbReference>
<dbReference type="SUPFAM" id="SSF53623">
    <property type="entry name" value="MurD-like peptide ligases, catalytic domain"/>
    <property type="match status" value="1"/>
</dbReference>
<evidence type="ECO:0000256" key="4">
    <source>
        <dbReference type="ARBA" id="ARBA00022840"/>
    </source>
</evidence>
<evidence type="ECO:0000256" key="1">
    <source>
        <dbReference type="ARBA" id="ARBA00022598"/>
    </source>
</evidence>
<keyword evidence="1" id="KW-0436">Ligase</keyword>
<evidence type="ECO:0000256" key="2">
    <source>
        <dbReference type="ARBA" id="ARBA00022618"/>
    </source>
</evidence>
<evidence type="ECO:0000259" key="8">
    <source>
        <dbReference type="Pfam" id="PF08245"/>
    </source>
</evidence>
<dbReference type="OrthoDB" id="7627253at2759"/>
<dbReference type="GO" id="GO:0071555">
    <property type="term" value="P:cell wall organization"/>
    <property type="evidence" value="ECO:0007669"/>
    <property type="project" value="InterPro"/>
</dbReference>
<organism evidence="9">
    <name type="scientific">Cyprideis torosa</name>
    <dbReference type="NCBI Taxonomy" id="163714"/>
    <lineage>
        <taxon>Eukaryota</taxon>
        <taxon>Metazoa</taxon>
        <taxon>Ecdysozoa</taxon>
        <taxon>Arthropoda</taxon>
        <taxon>Crustacea</taxon>
        <taxon>Oligostraca</taxon>
        <taxon>Ostracoda</taxon>
        <taxon>Podocopa</taxon>
        <taxon>Podocopida</taxon>
        <taxon>Cytherocopina</taxon>
        <taxon>Cytheroidea</taxon>
        <taxon>Cytherideidae</taxon>
        <taxon>Cyprideis</taxon>
    </lineage>
</organism>
<dbReference type="InterPro" id="IPR036565">
    <property type="entry name" value="Mur-like_cat_sf"/>
</dbReference>
<protein>
    <recommendedName>
        <fullName evidence="6">UDP-MurNAc-pentapeptide synthetase</fullName>
    </recommendedName>
</protein>
<dbReference type="AlphaFoldDB" id="A0A7R8WI82"/>
<gene>
    <name evidence="9" type="ORF">CTOB1V02_LOCUS8838</name>
</gene>
<dbReference type="InterPro" id="IPR013221">
    <property type="entry name" value="Mur_ligase_cen"/>
</dbReference>
<dbReference type="InterPro" id="IPR051046">
    <property type="entry name" value="MurCDEF_CellWall_CoF430Synth"/>
</dbReference>
<dbReference type="Pfam" id="PF02875">
    <property type="entry name" value="Mur_ligase_C"/>
    <property type="match status" value="1"/>
</dbReference>
<dbReference type="NCBIfam" id="TIGR01143">
    <property type="entry name" value="murF"/>
    <property type="match status" value="1"/>
</dbReference>
<evidence type="ECO:0000256" key="3">
    <source>
        <dbReference type="ARBA" id="ARBA00022741"/>
    </source>
</evidence>
<keyword evidence="2" id="KW-0132">Cell division</keyword>
<proteinExistence type="predicted"/>
<dbReference type="InterPro" id="IPR005863">
    <property type="entry name" value="UDP-N-AcMur_synth"/>
</dbReference>
<dbReference type="InterPro" id="IPR004101">
    <property type="entry name" value="Mur_ligase_C"/>
</dbReference>
<dbReference type="Gene3D" id="3.40.1190.10">
    <property type="entry name" value="Mur-like, catalytic domain"/>
    <property type="match status" value="1"/>
</dbReference>
<feature type="domain" description="Mur ligase central" evidence="8">
    <location>
        <begin position="19"/>
        <end position="208"/>
    </location>
</feature>
<dbReference type="GO" id="GO:0051301">
    <property type="term" value="P:cell division"/>
    <property type="evidence" value="ECO:0007669"/>
    <property type="project" value="UniProtKB-KW"/>
</dbReference>
<keyword evidence="4" id="KW-0067">ATP-binding</keyword>
<keyword evidence="3" id="KW-0547">Nucleotide-binding</keyword>
<dbReference type="PANTHER" id="PTHR43024">
    <property type="entry name" value="UDP-N-ACETYLMURAMOYL-TRIPEPTIDE--D-ALANYL-D-ALANINE LIGASE"/>
    <property type="match status" value="1"/>
</dbReference>
<evidence type="ECO:0000259" key="7">
    <source>
        <dbReference type="Pfam" id="PF02875"/>
    </source>
</evidence>
<accession>A0A7R8WI82</accession>
<dbReference type="EMBL" id="OB663106">
    <property type="protein sequence ID" value="CAD7230983.1"/>
    <property type="molecule type" value="Genomic_DNA"/>
</dbReference>
<evidence type="ECO:0000256" key="5">
    <source>
        <dbReference type="ARBA" id="ARBA00023306"/>
    </source>
</evidence>
<feature type="domain" description="Mur ligase C-terminal" evidence="7">
    <location>
        <begin position="240"/>
        <end position="360"/>
    </location>
</feature>
<dbReference type="GO" id="GO:0047480">
    <property type="term" value="F:UDP-N-acetylmuramoyl-tripeptide-D-alanyl-D-alanine ligase activity"/>
    <property type="evidence" value="ECO:0007669"/>
    <property type="project" value="InterPro"/>
</dbReference>
<dbReference type="SUPFAM" id="SSF53244">
    <property type="entry name" value="MurD-like peptide ligases, peptide-binding domain"/>
    <property type="match status" value="1"/>
</dbReference>
<evidence type="ECO:0000313" key="9">
    <source>
        <dbReference type="EMBL" id="CAD7230983.1"/>
    </source>
</evidence>
<evidence type="ECO:0000256" key="6">
    <source>
        <dbReference type="ARBA" id="ARBA00031461"/>
    </source>
</evidence>
<dbReference type="InterPro" id="IPR036615">
    <property type="entry name" value="Mur_ligase_C_dom_sf"/>
</dbReference>
<sequence length="385" mass="41658">MEDLGRAARYRTAAKIIGVTGSVGKTGTKEMLRTAFDVQGQTHASVKSYNNHWGVPLSLASMHAGTDYGVFEMGMNHPGEITPLSQMVKPDIAIITTIAPVHIEYFEDGLDGIIAAKAEIFNGMDEGGDVILNRDLESFKILKEKAEAKGLKVHSFGEHKESGTKILDCLEAANGSRVKAEILGEEVNFSLQIAGRHIVCNALAVLLAVKLADADIQRAAKALARQEPIIGRGKREYLETNEKDNPITLIDESYNASPLAMNAAFKVLALVDPGRGGRRIAVLGDMLELGNDSGKMHTDLALPLKACNVDLVYTCGKNMRKLYEQLPANQRGAHKDTSRELAQIVPDVLVPGDVVMVKGSLGSKMGLVVEALRALPDKFKHKKKV</sequence>